<keyword evidence="7" id="KW-1185">Reference proteome</keyword>
<dbReference type="Gene3D" id="2.60.120.40">
    <property type="match status" value="1"/>
</dbReference>
<dbReference type="GeneID" id="120027825"/>
<sequence>MCRFRMRGAVALLLFSLFGAWAEATETAHKTPDIWSKLEELRDMMVEQRQELSVTKTELQLQKSKVEELEKEKAGRPTVAFSAGLTDSGNVGPFSTATTLIFSRVITNIGKAYNPITGIFTASVKGVYFFRFTAMSSRHPQLMGIMMFHNNQRVLYNVERNTVGGWQYISNALTLELEKEDVVYLRLPEDQGLHDSHDNHNTFSGFLLFPV</sequence>
<evidence type="ECO:0000313" key="7">
    <source>
        <dbReference type="Proteomes" id="UP000808372"/>
    </source>
</evidence>
<dbReference type="SMART" id="SM00110">
    <property type="entry name" value="C1Q"/>
    <property type="match status" value="1"/>
</dbReference>
<feature type="domain" description="C1q" evidence="6">
    <location>
        <begin position="74"/>
        <end position="211"/>
    </location>
</feature>
<dbReference type="SUPFAM" id="SSF49842">
    <property type="entry name" value="TNF-like"/>
    <property type="match status" value="1"/>
</dbReference>
<dbReference type="InterPro" id="IPR050822">
    <property type="entry name" value="Cerebellin_Synaptic_Org"/>
</dbReference>
<dbReference type="Proteomes" id="UP000808372">
    <property type="component" value="Chromosome 33"/>
</dbReference>
<protein>
    <submittedName>
        <fullName evidence="8">Complement C1q-like protein 2</fullName>
    </submittedName>
</protein>
<dbReference type="PANTHER" id="PTHR22923:SF102">
    <property type="entry name" value="CEREBELLIN 13-RELATED"/>
    <property type="match status" value="1"/>
</dbReference>
<dbReference type="Pfam" id="PF00386">
    <property type="entry name" value="C1q"/>
    <property type="match status" value="1"/>
</dbReference>
<evidence type="ECO:0000313" key="8">
    <source>
        <dbReference type="RefSeq" id="XP_038828802.1"/>
    </source>
</evidence>
<dbReference type="AlphaFoldDB" id="A0A8U0PR45"/>
<evidence type="ECO:0000256" key="5">
    <source>
        <dbReference type="SAM" id="SignalP"/>
    </source>
</evidence>
<accession>A0A8U0PR45</accession>
<keyword evidence="3 5" id="KW-0732">Signal</keyword>
<feature type="coiled-coil region" evidence="4">
    <location>
        <begin position="38"/>
        <end position="72"/>
    </location>
</feature>
<dbReference type="InterPro" id="IPR008983">
    <property type="entry name" value="Tumour_necrosis_fac-like_dom"/>
</dbReference>
<name>A0A8U0PR45_SALNM</name>
<dbReference type="PROSITE" id="PS50871">
    <property type="entry name" value="C1Q"/>
    <property type="match status" value="1"/>
</dbReference>
<evidence type="ECO:0000256" key="2">
    <source>
        <dbReference type="ARBA" id="ARBA00022525"/>
    </source>
</evidence>
<evidence type="ECO:0000256" key="3">
    <source>
        <dbReference type="ARBA" id="ARBA00022729"/>
    </source>
</evidence>
<proteinExistence type="predicted"/>
<dbReference type="InterPro" id="IPR001073">
    <property type="entry name" value="C1q_dom"/>
</dbReference>
<dbReference type="RefSeq" id="XP_038828802.1">
    <property type="nucleotide sequence ID" value="XM_038972874.1"/>
</dbReference>
<gene>
    <name evidence="8" type="primary">LOC120027825</name>
</gene>
<keyword evidence="4" id="KW-0175">Coiled coil</keyword>
<reference evidence="8" key="1">
    <citation type="submission" date="2025-08" db="UniProtKB">
        <authorList>
            <consortium name="RefSeq"/>
        </authorList>
    </citation>
    <scope>IDENTIFICATION</scope>
    <source>
        <tissue evidence="8">White muscle</tissue>
    </source>
</reference>
<dbReference type="PANTHER" id="PTHR22923">
    <property type="entry name" value="CEREBELLIN-RELATED"/>
    <property type="match status" value="1"/>
</dbReference>
<dbReference type="PRINTS" id="PR00007">
    <property type="entry name" value="COMPLEMNTC1Q"/>
</dbReference>
<dbReference type="KEGG" id="snh:120027825"/>
<feature type="chain" id="PRO_5035811892" evidence="5">
    <location>
        <begin position="25"/>
        <end position="211"/>
    </location>
</feature>
<evidence type="ECO:0000256" key="1">
    <source>
        <dbReference type="ARBA" id="ARBA00004613"/>
    </source>
</evidence>
<comment type="subcellular location">
    <subcellularLocation>
        <location evidence="1">Secreted</location>
    </subcellularLocation>
</comment>
<feature type="signal peptide" evidence="5">
    <location>
        <begin position="1"/>
        <end position="24"/>
    </location>
</feature>
<organism evidence="7 8">
    <name type="scientific">Salvelinus namaycush</name>
    <name type="common">Lake trout</name>
    <name type="synonym">Salmo namaycush</name>
    <dbReference type="NCBI Taxonomy" id="8040"/>
    <lineage>
        <taxon>Eukaryota</taxon>
        <taxon>Metazoa</taxon>
        <taxon>Chordata</taxon>
        <taxon>Craniata</taxon>
        <taxon>Vertebrata</taxon>
        <taxon>Euteleostomi</taxon>
        <taxon>Actinopterygii</taxon>
        <taxon>Neopterygii</taxon>
        <taxon>Teleostei</taxon>
        <taxon>Protacanthopterygii</taxon>
        <taxon>Salmoniformes</taxon>
        <taxon>Salmonidae</taxon>
        <taxon>Salmoninae</taxon>
        <taxon>Salvelinus</taxon>
    </lineage>
</organism>
<keyword evidence="2" id="KW-0964">Secreted</keyword>
<evidence type="ECO:0000259" key="6">
    <source>
        <dbReference type="PROSITE" id="PS50871"/>
    </source>
</evidence>
<dbReference type="GO" id="GO:0005576">
    <property type="term" value="C:extracellular region"/>
    <property type="evidence" value="ECO:0007669"/>
    <property type="project" value="UniProtKB-SubCell"/>
</dbReference>
<evidence type="ECO:0000256" key="4">
    <source>
        <dbReference type="SAM" id="Coils"/>
    </source>
</evidence>